<evidence type="ECO:0000256" key="8">
    <source>
        <dbReference type="ARBA" id="ARBA00023239"/>
    </source>
</evidence>
<dbReference type="InterPro" id="IPR036441">
    <property type="entry name" value="DHquinase_II_sf"/>
</dbReference>
<evidence type="ECO:0000256" key="1">
    <source>
        <dbReference type="ARBA" id="ARBA00001864"/>
    </source>
</evidence>
<organism evidence="10 11">
    <name type="scientific">Rhodobacter flavimaris</name>
    <dbReference type="NCBI Taxonomy" id="2907145"/>
    <lineage>
        <taxon>Bacteria</taxon>
        <taxon>Pseudomonadati</taxon>
        <taxon>Pseudomonadota</taxon>
        <taxon>Alphaproteobacteria</taxon>
        <taxon>Rhodobacterales</taxon>
        <taxon>Rhodobacter group</taxon>
        <taxon>Rhodobacter</taxon>
    </lineage>
</organism>
<keyword evidence="7 9" id="KW-0057">Aromatic amino acid biosynthesis</keyword>
<dbReference type="PANTHER" id="PTHR21272">
    <property type="entry name" value="CATABOLIC 3-DEHYDROQUINASE"/>
    <property type="match status" value="1"/>
</dbReference>
<keyword evidence="9" id="KW-0028">Amino-acid biosynthesis</keyword>
<comment type="similarity">
    <text evidence="4 9">Belongs to the type-II 3-dehydroquinase family.</text>
</comment>
<feature type="binding site" evidence="9">
    <location>
        <position position="82"/>
    </location>
    <ligand>
        <name>substrate</name>
    </ligand>
</feature>
<dbReference type="NCBIfam" id="NF003807">
    <property type="entry name" value="PRK05395.1-4"/>
    <property type="match status" value="1"/>
</dbReference>
<keyword evidence="11" id="KW-1185">Reference proteome</keyword>
<dbReference type="InterPro" id="IPR018509">
    <property type="entry name" value="DHquinase_II_CS"/>
</dbReference>
<dbReference type="RefSeq" id="WP_233676079.1">
    <property type="nucleotide sequence ID" value="NZ_JAJUOS010000003.1"/>
</dbReference>
<feature type="binding site" evidence="9">
    <location>
        <position position="113"/>
    </location>
    <ligand>
        <name>substrate</name>
    </ligand>
</feature>
<evidence type="ECO:0000256" key="2">
    <source>
        <dbReference type="ARBA" id="ARBA00003924"/>
    </source>
</evidence>
<dbReference type="EMBL" id="JAJUOS010000003">
    <property type="protein sequence ID" value="MCE5973085.1"/>
    <property type="molecule type" value="Genomic_DNA"/>
</dbReference>
<evidence type="ECO:0000256" key="6">
    <source>
        <dbReference type="ARBA" id="ARBA00012060"/>
    </source>
</evidence>
<protein>
    <recommendedName>
        <fullName evidence="6 9">3-dehydroquinate dehydratase</fullName>
        <shortName evidence="9">3-dehydroquinase</shortName>
        <ecNumber evidence="6 9">4.2.1.10</ecNumber>
    </recommendedName>
    <alternativeName>
        <fullName evidence="9">Type II DHQase</fullName>
    </alternativeName>
</protein>
<feature type="site" description="Transition state stabilizer" evidence="9">
    <location>
        <position position="20"/>
    </location>
</feature>
<dbReference type="EC" id="4.2.1.10" evidence="6 9"/>
<comment type="subunit">
    <text evidence="5 9">Homododecamer.</text>
</comment>
<feature type="binding site" evidence="9">
    <location>
        <position position="89"/>
    </location>
    <ligand>
        <name>substrate</name>
    </ligand>
</feature>
<evidence type="ECO:0000256" key="7">
    <source>
        <dbReference type="ARBA" id="ARBA00023141"/>
    </source>
</evidence>
<dbReference type="HAMAP" id="MF_00169">
    <property type="entry name" value="AroQ"/>
    <property type="match status" value="1"/>
</dbReference>
<dbReference type="PROSITE" id="PS01029">
    <property type="entry name" value="DEHYDROQUINASE_II"/>
    <property type="match status" value="1"/>
</dbReference>
<dbReference type="PIRSF" id="PIRSF001399">
    <property type="entry name" value="DHquinase_II"/>
    <property type="match status" value="1"/>
</dbReference>
<dbReference type="InterPro" id="IPR001874">
    <property type="entry name" value="DHquinase_II"/>
</dbReference>
<dbReference type="Gene3D" id="3.40.50.9100">
    <property type="entry name" value="Dehydroquinase, class II"/>
    <property type="match status" value="1"/>
</dbReference>
<sequence>MSSKPIFILNGPNLNLLGKRQPEIYGYDTLDDVERNCAAVAAEKGFEVKLFQSNYEGGIVELIHRAREEACAIVINPGAYTHTSVAILDALNAFEGPVFECHISNVHKRESFRHHSYVSLRADGVMAGFGVEGYALCVRRVCSLLGGK</sequence>
<dbReference type="Pfam" id="PF01220">
    <property type="entry name" value="DHquinase_II"/>
    <property type="match status" value="1"/>
</dbReference>
<feature type="binding site" evidence="9">
    <location>
        <position position="76"/>
    </location>
    <ligand>
        <name>substrate</name>
    </ligand>
</feature>
<comment type="caution">
    <text evidence="10">The sequence shown here is derived from an EMBL/GenBank/DDBJ whole genome shotgun (WGS) entry which is preliminary data.</text>
</comment>
<proteinExistence type="inferred from homology"/>
<evidence type="ECO:0000256" key="4">
    <source>
        <dbReference type="ARBA" id="ARBA00011037"/>
    </source>
</evidence>
<dbReference type="NCBIfam" id="NF003806">
    <property type="entry name" value="PRK05395.1-3"/>
    <property type="match status" value="1"/>
</dbReference>
<dbReference type="Proteomes" id="UP001521181">
    <property type="component" value="Unassembled WGS sequence"/>
</dbReference>
<dbReference type="NCBIfam" id="TIGR01088">
    <property type="entry name" value="aroQ"/>
    <property type="match status" value="1"/>
</dbReference>
<feature type="active site" description="Proton donor" evidence="9">
    <location>
        <position position="102"/>
    </location>
</feature>
<dbReference type="PANTHER" id="PTHR21272:SF3">
    <property type="entry name" value="CATABOLIC 3-DEHYDROQUINASE"/>
    <property type="match status" value="1"/>
</dbReference>
<name>A0ABS8YZI5_9RHOB</name>
<evidence type="ECO:0000256" key="9">
    <source>
        <dbReference type="HAMAP-Rule" id="MF_00169"/>
    </source>
</evidence>
<comment type="catalytic activity">
    <reaction evidence="1 9">
        <text>3-dehydroquinate = 3-dehydroshikimate + H2O</text>
        <dbReference type="Rhea" id="RHEA:21096"/>
        <dbReference type="ChEBI" id="CHEBI:15377"/>
        <dbReference type="ChEBI" id="CHEBI:16630"/>
        <dbReference type="ChEBI" id="CHEBI:32364"/>
        <dbReference type="EC" id="4.2.1.10"/>
    </reaction>
</comment>
<dbReference type="CDD" id="cd00466">
    <property type="entry name" value="DHQase_II"/>
    <property type="match status" value="1"/>
</dbReference>
<evidence type="ECO:0000256" key="5">
    <source>
        <dbReference type="ARBA" id="ARBA00011193"/>
    </source>
</evidence>
<keyword evidence="8 9" id="KW-0456">Lyase</keyword>
<comment type="function">
    <text evidence="2 9">Catalyzes a trans-dehydration via an enolate intermediate.</text>
</comment>
<feature type="binding site" evidence="9">
    <location>
        <begin position="103"/>
        <end position="104"/>
    </location>
    <ligand>
        <name>substrate</name>
    </ligand>
</feature>
<dbReference type="SUPFAM" id="SSF52304">
    <property type="entry name" value="Type II 3-dehydroquinate dehydratase"/>
    <property type="match status" value="1"/>
</dbReference>
<accession>A0ABS8YZI5</accession>
<feature type="active site" description="Proton acceptor" evidence="9">
    <location>
        <position position="25"/>
    </location>
</feature>
<evidence type="ECO:0000313" key="10">
    <source>
        <dbReference type="EMBL" id="MCE5973085.1"/>
    </source>
</evidence>
<reference evidence="10 11" key="1">
    <citation type="submission" date="2021-12" db="EMBL/GenBank/DDBJ databases">
        <title>Sinirhodobacter sp. WL0062 is a bacterium isolated from seawater.</title>
        <authorList>
            <person name="Wang L."/>
            <person name="He W."/>
            <person name="Zhang D.-F."/>
        </authorList>
    </citation>
    <scope>NUCLEOTIDE SEQUENCE [LARGE SCALE GENOMIC DNA]</scope>
    <source>
        <strain evidence="10 11">WL0062</strain>
    </source>
</reference>
<evidence type="ECO:0000313" key="11">
    <source>
        <dbReference type="Proteomes" id="UP001521181"/>
    </source>
</evidence>
<evidence type="ECO:0000256" key="3">
    <source>
        <dbReference type="ARBA" id="ARBA00004902"/>
    </source>
</evidence>
<comment type="pathway">
    <text evidence="3 9">Metabolic intermediate biosynthesis; chorismate biosynthesis; chorismate from D-erythrose 4-phosphate and phosphoenolpyruvate: step 3/7.</text>
</comment>
<dbReference type="GO" id="GO:0003855">
    <property type="term" value="F:3-dehydroquinate dehydratase activity"/>
    <property type="evidence" value="ECO:0007669"/>
    <property type="project" value="UniProtKB-EC"/>
</dbReference>
<gene>
    <name evidence="9 10" type="primary">aroQ</name>
    <name evidence="10" type="ORF">LZA78_06290</name>
</gene>
<dbReference type="NCBIfam" id="NF003805">
    <property type="entry name" value="PRK05395.1-2"/>
    <property type="match status" value="1"/>
</dbReference>